<dbReference type="AlphaFoldDB" id="A0A2P2J0P7"/>
<protein>
    <submittedName>
        <fullName evidence="1">Uncharacterized protein</fullName>
    </submittedName>
</protein>
<name>A0A2P2J0P7_RHIMU</name>
<accession>A0A2P2J0P7</accession>
<evidence type="ECO:0000313" key="1">
    <source>
        <dbReference type="EMBL" id="MBW87056.1"/>
    </source>
</evidence>
<sequence>MLVALRCSGFDCSVCTKTPLTSTYCFS</sequence>
<proteinExistence type="predicted"/>
<reference evidence="1" key="1">
    <citation type="submission" date="2018-02" db="EMBL/GenBank/DDBJ databases">
        <title>Rhizophora mucronata_Transcriptome.</title>
        <authorList>
            <person name="Meera S.P."/>
            <person name="Sreeshan A."/>
            <person name="Augustine A."/>
        </authorList>
    </citation>
    <scope>NUCLEOTIDE SEQUENCE</scope>
    <source>
        <tissue evidence="1">Leaf</tissue>
    </source>
</reference>
<dbReference type="EMBL" id="GGEC01006573">
    <property type="protein sequence ID" value="MBW87056.1"/>
    <property type="molecule type" value="Transcribed_RNA"/>
</dbReference>
<organism evidence="1">
    <name type="scientific">Rhizophora mucronata</name>
    <name type="common">Asiatic mangrove</name>
    <dbReference type="NCBI Taxonomy" id="61149"/>
    <lineage>
        <taxon>Eukaryota</taxon>
        <taxon>Viridiplantae</taxon>
        <taxon>Streptophyta</taxon>
        <taxon>Embryophyta</taxon>
        <taxon>Tracheophyta</taxon>
        <taxon>Spermatophyta</taxon>
        <taxon>Magnoliopsida</taxon>
        <taxon>eudicotyledons</taxon>
        <taxon>Gunneridae</taxon>
        <taxon>Pentapetalae</taxon>
        <taxon>rosids</taxon>
        <taxon>fabids</taxon>
        <taxon>Malpighiales</taxon>
        <taxon>Rhizophoraceae</taxon>
        <taxon>Rhizophora</taxon>
    </lineage>
</organism>